<reference evidence="8" key="1">
    <citation type="journal article" date="2019" name="Int. J. Syst. Evol. Microbiol.">
        <title>The Global Catalogue of Microorganisms (GCM) 10K type strain sequencing project: providing services to taxonomists for standard genome sequencing and annotation.</title>
        <authorList>
            <consortium name="The Broad Institute Genomics Platform"/>
            <consortium name="The Broad Institute Genome Sequencing Center for Infectious Disease"/>
            <person name="Wu L."/>
            <person name="Ma J."/>
        </authorList>
    </citation>
    <scope>NUCLEOTIDE SEQUENCE [LARGE SCALE GENOMIC DNA]</scope>
    <source>
        <strain evidence="8">JCM 18126</strain>
    </source>
</reference>
<dbReference type="InterPro" id="IPR014718">
    <property type="entry name" value="GH-type_carb-bd"/>
</dbReference>
<dbReference type="EMBL" id="BAABIL010000111">
    <property type="protein sequence ID" value="GAA4968710.1"/>
    <property type="molecule type" value="Genomic_DNA"/>
</dbReference>
<feature type="region of interest" description="Disordered" evidence="6">
    <location>
        <begin position="1"/>
        <end position="26"/>
    </location>
</feature>
<evidence type="ECO:0000256" key="2">
    <source>
        <dbReference type="ARBA" id="ARBA00006206"/>
    </source>
</evidence>
<dbReference type="PIRSF" id="PIRSF005096">
    <property type="entry name" value="GALM"/>
    <property type="match status" value="1"/>
</dbReference>
<dbReference type="RefSeq" id="WP_345711157.1">
    <property type="nucleotide sequence ID" value="NZ_BAABIL010000111.1"/>
</dbReference>
<dbReference type="InterPro" id="IPR047215">
    <property type="entry name" value="Galactose_mutarotase-like"/>
</dbReference>
<dbReference type="CDD" id="cd09019">
    <property type="entry name" value="galactose_mutarotase_like"/>
    <property type="match status" value="1"/>
</dbReference>
<name>A0ABP9HDU2_9ACTN</name>
<evidence type="ECO:0000256" key="5">
    <source>
        <dbReference type="PIRNR" id="PIRNR005096"/>
    </source>
</evidence>
<dbReference type="Pfam" id="PF01263">
    <property type="entry name" value="Aldose_epim"/>
    <property type="match status" value="1"/>
</dbReference>
<sequence>MTSPTSTTSGAAPEPFGSTSGGTGVERWWLRTPSGARAAVLSLGGTLQSLSVPGTAGGTGVELVVGLPDVAAYEAGGDFFGATVGRFANRIAGGRFSVDGVEHRVPTGGAQHALHGGESGFDRRVWEAEEVPGAAAVRLRLTSPDGDMGFPGQLRAEVVYTLTDVEGGAQLRIDYLATADAPTPVSLTNHAYFNVDGVGSGTVEQQRLRIAAARYLPVDAGLIPTGELAPVAGTPFDFTAPRRIGERLREGHPQVLAGQGYDHCWVLDATFGAEPAEPVLVAEVTGAGGRVLQVLTDRPGLQFYSGNFLTGTTTDADGHPVRQTDALCLETQALPDAVNQPAFGDVVLRPGQRWRSTTVYRVLEAGALSPVGR</sequence>
<keyword evidence="4 5" id="KW-0119">Carbohydrate metabolism</keyword>
<dbReference type="PANTHER" id="PTHR10091">
    <property type="entry name" value="ALDOSE-1-EPIMERASE"/>
    <property type="match status" value="1"/>
</dbReference>
<dbReference type="Proteomes" id="UP001501195">
    <property type="component" value="Unassembled WGS sequence"/>
</dbReference>
<dbReference type="InterPro" id="IPR015443">
    <property type="entry name" value="Aldose_1-epimerase"/>
</dbReference>
<comment type="similarity">
    <text evidence="2 5">Belongs to the aldose epimerase family.</text>
</comment>
<evidence type="ECO:0000256" key="3">
    <source>
        <dbReference type="ARBA" id="ARBA00023235"/>
    </source>
</evidence>
<comment type="catalytic activity">
    <reaction evidence="5">
        <text>alpha-D-glucose = beta-D-glucose</text>
        <dbReference type="Rhea" id="RHEA:10264"/>
        <dbReference type="ChEBI" id="CHEBI:15903"/>
        <dbReference type="ChEBI" id="CHEBI:17925"/>
        <dbReference type="EC" id="5.1.3.3"/>
    </reaction>
</comment>
<dbReference type="PANTHER" id="PTHR10091:SF0">
    <property type="entry name" value="GALACTOSE MUTAROTASE"/>
    <property type="match status" value="1"/>
</dbReference>
<proteinExistence type="inferred from homology"/>
<evidence type="ECO:0000313" key="7">
    <source>
        <dbReference type="EMBL" id="GAA4968710.1"/>
    </source>
</evidence>
<evidence type="ECO:0000313" key="8">
    <source>
        <dbReference type="Proteomes" id="UP001501195"/>
    </source>
</evidence>
<dbReference type="InterPro" id="IPR008183">
    <property type="entry name" value="Aldose_1/G6P_1-epimerase"/>
</dbReference>
<protein>
    <recommendedName>
        <fullName evidence="5">Aldose 1-epimerase</fullName>
        <ecNumber evidence="5">5.1.3.3</ecNumber>
    </recommendedName>
</protein>
<evidence type="ECO:0000256" key="4">
    <source>
        <dbReference type="ARBA" id="ARBA00023277"/>
    </source>
</evidence>
<keyword evidence="3 5" id="KW-0413">Isomerase</keyword>
<accession>A0ABP9HDU2</accession>
<dbReference type="EC" id="5.1.3.3" evidence="5"/>
<dbReference type="InterPro" id="IPR011013">
    <property type="entry name" value="Gal_mutarotase_sf_dom"/>
</dbReference>
<comment type="pathway">
    <text evidence="1 5">Carbohydrate metabolism; hexose metabolism.</text>
</comment>
<dbReference type="Gene3D" id="2.70.98.10">
    <property type="match status" value="1"/>
</dbReference>
<evidence type="ECO:0000256" key="6">
    <source>
        <dbReference type="SAM" id="MobiDB-lite"/>
    </source>
</evidence>
<evidence type="ECO:0000256" key="1">
    <source>
        <dbReference type="ARBA" id="ARBA00005028"/>
    </source>
</evidence>
<gene>
    <name evidence="7" type="ORF">GCM10023225_08760</name>
</gene>
<comment type="caution">
    <text evidence="7">The sequence shown here is derived from an EMBL/GenBank/DDBJ whole genome shotgun (WGS) entry which is preliminary data.</text>
</comment>
<organism evidence="7 8">
    <name type="scientific">Kineococcus glutinatus</name>
    <dbReference type="NCBI Taxonomy" id="1070872"/>
    <lineage>
        <taxon>Bacteria</taxon>
        <taxon>Bacillati</taxon>
        <taxon>Actinomycetota</taxon>
        <taxon>Actinomycetes</taxon>
        <taxon>Kineosporiales</taxon>
        <taxon>Kineosporiaceae</taxon>
        <taxon>Kineococcus</taxon>
    </lineage>
</organism>
<keyword evidence="8" id="KW-1185">Reference proteome</keyword>
<dbReference type="SUPFAM" id="SSF74650">
    <property type="entry name" value="Galactose mutarotase-like"/>
    <property type="match status" value="1"/>
</dbReference>
<dbReference type="NCBIfam" id="NF008277">
    <property type="entry name" value="PRK11055.1"/>
    <property type="match status" value="1"/>
</dbReference>